<dbReference type="GO" id="GO:0004557">
    <property type="term" value="F:alpha-galactosidase activity"/>
    <property type="evidence" value="ECO:0007669"/>
    <property type="project" value="InterPro"/>
</dbReference>
<dbReference type="Pfam" id="PF02065">
    <property type="entry name" value="Melibiase"/>
    <property type="match status" value="1"/>
</dbReference>
<dbReference type="AlphaFoldDB" id="A0A8J8TSP3"/>
<dbReference type="PANTHER" id="PTHR43053:SF3">
    <property type="entry name" value="ALPHA-GALACTOSIDASE C-RELATED"/>
    <property type="match status" value="1"/>
</dbReference>
<dbReference type="CDD" id="cd14791">
    <property type="entry name" value="GH36"/>
    <property type="match status" value="1"/>
</dbReference>
<dbReference type="InterPro" id="IPR013785">
    <property type="entry name" value="Aldolase_TIM"/>
</dbReference>
<keyword evidence="5" id="KW-1185">Reference proteome</keyword>
<feature type="region of interest" description="Disordered" evidence="3">
    <location>
        <begin position="625"/>
        <end position="646"/>
    </location>
</feature>
<dbReference type="SUPFAM" id="SSF51445">
    <property type="entry name" value="(Trans)glycosidases"/>
    <property type="match status" value="1"/>
</dbReference>
<evidence type="ECO:0000313" key="4">
    <source>
        <dbReference type="EMBL" id="TYL38994.1"/>
    </source>
</evidence>
<protein>
    <submittedName>
        <fullName evidence="4">Alpha-galactosidase</fullName>
    </submittedName>
</protein>
<dbReference type="EMBL" id="PHNJ01000003">
    <property type="protein sequence ID" value="TYL38994.1"/>
    <property type="molecule type" value="Genomic_DNA"/>
</dbReference>
<dbReference type="OrthoDB" id="300486at2157"/>
<sequence length="646" mass="69997">MGELSVAETTIRYGLGDGSVSIADANGELLSGTLDVAATNEPAGLEVTDLVATERAGGIALSISVTNTGTEAASLDRLTLSWVSAFGPDARIYHHGYQSWSPTATLPVGEQFPAEDPDNAPMMLDPAAPEDRRTSSYLTGFVEEGRALTMGFLEHERFCTRFDVVDDADGVHDVTAVCPFEGVSLEPGATLEVPTLWVDASRDLREGLTVLADLVGEEMDARVPEEVPTGWCSWYHYFTDVTEADVRENLDELREWGIPVDIVQLDDGYMEAFGDWRSIGDGFADMAALEDDIEAAGYRSGLWLAPFYVENGAALYEDHPDWFVTKPGTADGGVGEPVDGGFRAGSQLYGLDTTHPEVQDWLRETFATIVDDWGFSYLKLDFLFAAALPGERYDADATRFEAYRRGLEIVDETVGDDVFVLGCGAPLAPSVGLVDAMRIGPDTDPVWETEGEAASQPALKNAVRNTLTRQFLHRRWWVNDPDCQLVRVTSDLTRAEREAFATLVATTGGVNVFSDRIAEIDPEGRRLLERSLPPVETGVVEGLEGAEFPERVVCERPGDGAPTVAVFNWADAPRTIEFDPSEYAATAPDADSLAVWDDVRGERLPAEPLERELPAHGAAVFAVVEDDESTPVGDESTLTGGPVGTE</sequence>
<dbReference type="PANTHER" id="PTHR43053">
    <property type="entry name" value="GLYCOSIDASE FAMILY 31"/>
    <property type="match status" value="1"/>
</dbReference>
<evidence type="ECO:0000313" key="5">
    <source>
        <dbReference type="Proteomes" id="UP000766904"/>
    </source>
</evidence>
<proteinExistence type="predicted"/>
<dbReference type="GO" id="GO:0016052">
    <property type="term" value="P:carbohydrate catabolic process"/>
    <property type="evidence" value="ECO:0007669"/>
    <property type="project" value="InterPro"/>
</dbReference>
<dbReference type="InterPro" id="IPR002252">
    <property type="entry name" value="Glyco_hydro_36"/>
</dbReference>
<dbReference type="InterPro" id="IPR017853">
    <property type="entry name" value="GH"/>
</dbReference>
<comment type="caution">
    <text evidence="4">The sequence shown here is derived from an EMBL/GenBank/DDBJ whole genome shotgun (WGS) entry which is preliminary data.</text>
</comment>
<accession>A0A8J8TSP3</accession>
<evidence type="ECO:0000256" key="1">
    <source>
        <dbReference type="ARBA" id="ARBA00022801"/>
    </source>
</evidence>
<evidence type="ECO:0000256" key="3">
    <source>
        <dbReference type="SAM" id="MobiDB-lite"/>
    </source>
</evidence>
<name>A0A8J8TSP3_9EURY</name>
<reference evidence="4" key="1">
    <citation type="submission" date="2017-11" db="EMBL/GenBank/DDBJ databases">
        <authorList>
            <person name="Kajale S.C."/>
            <person name="Sharma A."/>
        </authorList>
    </citation>
    <scope>NUCLEOTIDE SEQUENCE</scope>
    <source>
        <strain evidence="4">LS1_42</strain>
    </source>
</reference>
<dbReference type="Proteomes" id="UP000766904">
    <property type="component" value="Unassembled WGS sequence"/>
</dbReference>
<keyword evidence="2" id="KW-0326">Glycosidase</keyword>
<dbReference type="InterPro" id="IPR050985">
    <property type="entry name" value="Alpha-glycosidase_related"/>
</dbReference>
<keyword evidence="1" id="KW-0378">Hydrolase</keyword>
<organism evidence="4 5">
    <name type="scientific">Natronococcus pandeyae</name>
    <dbReference type="NCBI Taxonomy" id="2055836"/>
    <lineage>
        <taxon>Archaea</taxon>
        <taxon>Methanobacteriati</taxon>
        <taxon>Methanobacteriota</taxon>
        <taxon>Stenosarchaea group</taxon>
        <taxon>Halobacteria</taxon>
        <taxon>Halobacteriales</taxon>
        <taxon>Natrialbaceae</taxon>
        <taxon>Natronococcus</taxon>
    </lineage>
</organism>
<dbReference type="Gene3D" id="3.20.20.70">
    <property type="entry name" value="Aldolase class I"/>
    <property type="match status" value="1"/>
</dbReference>
<gene>
    <name evidence="4" type="ORF">CV102_06785</name>
</gene>
<evidence type="ECO:0000256" key="2">
    <source>
        <dbReference type="ARBA" id="ARBA00023295"/>
    </source>
</evidence>
<dbReference type="RefSeq" id="WP_148857130.1">
    <property type="nucleotide sequence ID" value="NZ_PHNJ01000003.1"/>
</dbReference>